<keyword evidence="6 8" id="KW-0067">ATP-binding</keyword>
<dbReference type="Pfam" id="PF11734">
    <property type="entry name" value="TilS_C"/>
    <property type="match status" value="1"/>
</dbReference>
<dbReference type="InterPro" id="IPR012796">
    <property type="entry name" value="Lysidine-tRNA-synth_C"/>
</dbReference>
<dbReference type="Gene3D" id="3.40.50.620">
    <property type="entry name" value="HUPs"/>
    <property type="match status" value="1"/>
</dbReference>
<comment type="catalytic activity">
    <reaction evidence="7 8">
        <text>cytidine(34) in tRNA(Ile2) + L-lysine + ATP = lysidine(34) in tRNA(Ile2) + AMP + diphosphate + H(+)</text>
        <dbReference type="Rhea" id="RHEA:43744"/>
        <dbReference type="Rhea" id="RHEA-COMP:10625"/>
        <dbReference type="Rhea" id="RHEA-COMP:10670"/>
        <dbReference type="ChEBI" id="CHEBI:15378"/>
        <dbReference type="ChEBI" id="CHEBI:30616"/>
        <dbReference type="ChEBI" id="CHEBI:32551"/>
        <dbReference type="ChEBI" id="CHEBI:33019"/>
        <dbReference type="ChEBI" id="CHEBI:82748"/>
        <dbReference type="ChEBI" id="CHEBI:83665"/>
        <dbReference type="ChEBI" id="CHEBI:456215"/>
        <dbReference type="EC" id="6.3.4.19"/>
    </reaction>
</comment>
<dbReference type="InterPro" id="IPR012094">
    <property type="entry name" value="tRNA_Ile_lys_synt"/>
</dbReference>
<dbReference type="Pfam" id="PF01171">
    <property type="entry name" value="ATP_bind_3"/>
    <property type="match status" value="1"/>
</dbReference>
<evidence type="ECO:0000256" key="4">
    <source>
        <dbReference type="ARBA" id="ARBA00022694"/>
    </source>
</evidence>
<evidence type="ECO:0000256" key="5">
    <source>
        <dbReference type="ARBA" id="ARBA00022741"/>
    </source>
</evidence>
<evidence type="ECO:0000259" key="9">
    <source>
        <dbReference type="SMART" id="SM00977"/>
    </source>
</evidence>
<reference evidence="11 13" key="2">
    <citation type="submission" date="2019-08" db="EMBL/GenBank/DDBJ databases">
        <title>Complete genome sequences of Francisella adeliensis (FSC1325 and FSC1326).</title>
        <authorList>
            <person name="Ohrman C."/>
            <person name="Uneklint I."/>
            <person name="Vallesi A."/>
            <person name="Karlsson L."/>
            <person name="Sjodin A."/>
        </authorList>
    </citation>
    <scope>NUCLEOTIDE SEQUENCE [LARGE SCALE GENOMIC DNA]</scope>
    <source>
        <strain evidence="11 13">FSC1325</strain>
    </source>
</reference>
<dbReference type="SUPFAM" id="SSF52402">
    <property type="entry name" value="Adenine nucleotide alpha hydrolases-like"/>
    <property type="match status" value="1"/>
</dbReference>
<evidence type="ECO:0000256" key="8">
    <source>
        <dbReference type="HAMAP-Rule" id="MF_01161"/>
    </source>
</evidence>
<feature type="binding site" evidence="8">
    <location>
        <begin position="25"/>
        <end position="30"/>
    </location>
    <ligand>
        <name>ATP</name>
        <dbReference type="ChEBI" id="CHEBI:30616"/>
    </ligand>
</feature>
<dbReference type="AlphaFoldDB" id="A0A2Z4XXQ3"/>
<dbReference type="EC" id="6.3.4.19" evidence="8"/>
<dbReference type="KEGG" id="fad:CDH04_04205"/>
<evidence type="ECO:0000256" key="3">
    <source>
        <dbReference type="ARBA" id="ARBA00022598"/>
    </source>
</evidence>
<evidence type="ECO:0000256" key="2">
    <source>
        <dbReference type="ARBA" id="ARBA00022490"/>
    </source>
</evidence>
<dbReference type="GO" id="GO:0005524">
    <property type="term" value="F:ATP binding"/>
    <property type="evidence" value="ECO:0007669"/>
    <property type="project" value="UniProtKB-UniRule"/>
</dbReference>
<accession>A0A2Z4XXQ3</accession>
<organism evidence="10 12">
    <name type="scientific">Francisella adeliensis</name>
    <dbReference type="NCBI Taxonomy" id="2007306"/>
    <lineage>
        <taxon>Bacteria</taxon>
        <taxon>Pseudomonadati</taxon>
        <taxon>Pseudomonadota</taxon>
        <taxon>Gammaproteobacteria</taxon>
        <taxon>Thiotrichales</taxon>
        <taxon>Francisellaceae</taxon>
        <taxon>Francisella</taxon>
    </lineage>
</organism>
<dbReference type="PANTHER" id="PTHR43033">
    <property type="entry name" value="TRNA(ILE)-LYSIDINE SYNTHASE-RELATED"/>
    <property type="match status" value="1"/>
</dbReference>
<dbReference type="EMBL" id="CP021781">
    <property type="protein sequence ID" value="AXA33661.1"/>
    <property type="molecule type" value="Genomic_DNA"/>
</dbReference>
<name>A0A2Z4XXQ3_9GAMM</name>
<dbReference type="Proteomes" id="UP000251120">
    <property type="component" value="Chromosome"/>
</dbReference>
<comment type="domain">
    <text evidence="8">The N-terminal region contains the highly conserved SGGXDS motif, predicted to be a P-loop motif involved in ATP binding.</text>
</comment>
<comment type="subcellular location">
    <subcellularLocation>
        <location evidence="1 8">Cytoplasm</location>
    </subcellularLocation>
</comment>
<comment type="similarity">
    <text evidence="8">Belongs to the tRNA(Ile)-lysidine synthase family.</text>
</comment>
<evidence type="ECO:0000313" key="12">
    <source>
        <dbReference type="Proteomes" id="UP000251120"/>
    </source>
</evidence>
<dbReference type="SMART" id="SM00977">
    <property type="entry name" value="TilS_C"/>
    <property type="match status" value="1"/>
</dbReference>
<evidence type="ECO:0000313" key="13">
    <source>
        <dbReference type="Proteomes" id="UP000681131"/>
    </source>
</evidence>
<feature type="domain" description="Lysidine-tRNA(Ile) synthetase C-terminal" evidence="9">
    <location>
        <begin position="344"/>
        <end position="398"/>
    </location>
</feature>
<keyword evidence="4 8" id="KW-0819">tRNA processing</keyword>
<dbReference type="EMBL" id="CP043424">
    <property type="protein sequence ID" value="QIW11894.1"/>
    <property type="molecule type" value="Genomic_DNA"/>
</dbReference>
<keyword evidence="3 8" id="KW-0436">Ligase</keyword>
<gene>
    <name evidence="8 10" type="primary">tilS</name>
    <name evidence="10" type="ORF">CDH04_04205</name>
    <name evidence="11" type="ORF">FZC43_04210</name>
</gene>
<dbReference type="GO" id="GO:0006400">
    <property type="term" value="P:tRNA modification"/>
    <property type="evidence" value="ECO:0007669"/>
    <property type="project" value="UniProtKB-UniRule"/>
</dbReference>
<dbReference type="SUPFAM" id="SSF56037">
    <property type="entry name" value="PheT/TilS domain"/>
    <property type="match status" value="1"/>
</dbReference>
<dbReference type="GO" id="GO:0032267">
    <property type="term" value="F:tRNA(Ile)-lysidine synthase activity"/>
    <property type="evidence" value="ECO:0007669"/>
    <property type="project" value="UniProtKB-EC"/>
</dbReference>
<dbReference type="InterPro" id="IPR012795">
    <property type="entry name" value="tRNA_Ile_lys_synt_N"/>
</dbReference>
<comment type="function">
    <text evidence="8">Ligates lysine onto the cytidine present at position 34 of the AUA codon-specific tRNA(Ile) that contains the anticodon CAU, in an ATP-dependent manner. Cytidine is converted to lysidine, thus changing the amino acid specificity of the tRNA from methionine to isoleucine.</text>
</comment>
<dbReference type="InterPro" id="IPR011063">
    <property type="entry name" value="TilS/TtcA_N"/>
</dbReference>
<protein>
    <recommendedName>
        <fullName evidence="8">tRNA(Ile)-lysidine synthase</fullName>
        <ecNumber evidence="8">6.3.4.19</ecNumber>
    </recommendedName>
    <alternativeName>
        <fullName evidence="8">tRNA(Ile)-2-lysyl-cytidine synthase</fullName>
    </alternativeName>
    <alternativeName>
        <fullName evidence="8">tRNA(Ile)-lysidine synthetase</fullName>
    </alternativeName>
</protein>
<evidence type="ECO:0000256" key="6">
    <source>
        <dbReference type="ARBA" id="ARBA00022840"/>
    </source>
</evidence>
<dbReference type="GO" id="GO:0005737">
    <property type="term" value="C:cytoplasm"/>
    <property type="evidence" value="ECO:0007669"/>
    <property type="project" value="UniProtKB-SubCell"/>
</dbReference>
<dbReference type="CDD" id="cd01992">
    <property type="entry name" value="TilS_N"/>
    <property type="match status" value="1"/>
</dbReference>
<evidence type="ECO:0000256" key="7">
    <source>
        <dbReference type="ARBA" id="ARBA00048539"/>
    </source>
</evidence>
<proteinExistence type="inferred from homology"/>
<evidence type="ECO:0000256" key="1">
    <source>
        <dbReference type="ARBA" id="ARBA00004496"/>
    </source>
</evidence>
<dbReference type="SUPFAM" id="SSF82829">
    <property type="entry name" value="MesJ substrate recognition domain-like"/>
    <property type="match status" value="1"/>
</dbReference>
<dbReference type="PANTHER" id="PTHR43033:SF1">
    <property type="entry name" value="TRNA(ILE)-LYSIDINE SYNTHASE-RELATED"/>
    <property type="match status" value="1"/>
</dbReference>
<dbReference type="HAMAP" id="MF_01161">
    <property type="entry name" value="tRNA_Ile_lys_synt"/>
    <property type="match status" value="1"/>
</dbReference>
<dbReference type="OrthoDB" id="9807403at2"/>
<dbReference type="NCBIfam" id="TIGR02432">
    <property type="entry name" value="lysidine_TilS_N"/>
    <property type="match status" value="1"/>
</dbReference>
<keyword evidence="13" id="KW-1185">Reference proteome</keyword>
<keyword evidence="5 8" id="KW-0547">Nucleotide-binding</keyword>
<keyword evidence="2 8" id="KW-0963">Cytoplasm</keyword>
<dbReference type="RefSeq" id="WP_112869834.1">
    <property type="nucleotide sequence ID" value="NZ_CP021781.1"/>
</dbReference>
<reference evidence="10 12" key="1">
    <citation type="submission" date="2017-06" db="EMBL/GenBank/DDBJ databases">
        <title>Complete genome of Francisella adeliensis.</title>
        <authorList>
            <person name="Vallesi A."/>
            <person name="Sjodin A."/>
        </authorList>
    </citation>
    <scope>NUCLEOTIDE SEQUENCE [LARGE SCALE GENOMIC DNA]</scope>
    <source>
        <strain evidence="10 12">FDC440</strain>
    </source>
</reference>
<dbReference type="NCBIfam" id="TIGR02433">
    <property type="entry name" value="lysidine_TilS_C"/>
    <property type="match status" value="1"/>
</dbReference>
<evidence type="ECO:0000313" key="11">
    <source>
        <dbReference type="EMBL" id="QIW11894.1"/>
    </source>
</evidence>
<dbReference type="InterPro" id="IPR014729">
    <property type="entry name" value="Rossmann-like_a/b/a_fold"/>
</dbReference>
<sequence>MTICKHSIISKTLEFNPSHIIIGFSGGIDSSVLVDIFKEIKIPIIAIYINHAIHSDANSWQQYCNNICDEHNIAFITHKLGKVPKGESFEAWASKQRIAFFEQQMANYPAPILLLGHHQDDQAETFLLQAIRGSGLAGLAGIPYSKKLKHGFVLRPLLEYSKSDIENYVKAKQIKHIYDDSNEDSKYKRNLVRNEIIPILKQVNPTVNKTLARSASICANSNSVLNKLLAKELDTICNKDNEVEVKLLAKLDNDIQQSLLHLWFKKNTNLSLKHSQVISITKAISDSAHTGWSINVNECLVIHIEYDLLKVKHIHKNSLEFDKITIEQWLSKSLLLNRSQLASIIIRDRKSSDKCRYIGRNKPNKLKILFQELKIPTSQRDSVKVIELENKIIAVYPFFICDK</sequence>
<evidence type="ECO:0000313" key="10">
    <source>
        <dbReference type="EMBL" id="AXA33661.1"/>
    </source>
</evidence>
<dbReference type="Proteomes" id="UP000681131">
    <property type="component" value="Chromosome"/>
</dbReference>